<evidence type="ECO:0000313" key="3">
    <source>
        <dbReference type="EMBL" id="SUZ94499.1"/>
    </source>
</evidence>
<accession>A0A381RTT2</accession>
<dbReference type="InterPro" id="IPR004378">
    <property type="entry name" value="F420H2_quin_Rdtase"/>
</dbReference>
<protein>
    <recommendedName>
        <fullName evidence="4">Nitroreductase domain-containing protein</fullName>
    </recommendedName>
</protein>
<dbReference type="AlphaFoldDB" id="A0A381RTT2"/>
<evidence type="ECO:0000256" key="1">
    <source>
        <dbReference type="ARBA" id="ARBA00008710"/>
    </source>
</evidence>
<reference evidence="3" key="1">
    <citation type="submission" date="2018-05" db="EMBL/GenBank/DDBJ databases">
        <authorList>
            <person name="Lanie J.A."/>
            <person name="Ng W.-L."/>
            <person name="Kazmierczak K.M."/>
            <person name="Andrzejewski T.M."/>
            <person name="Davidsen T.M."/>
            <person name="Wayne K.J."/>
            <person name="Tettelin H."/>
            <person name="Glass J.I."/>
            <person name="Rusch D."/>
            <person name="Podicherti R."/>
            <person name="Tsui H.-C.T."/>
            <person name="Winkler M.E."/>
        </authorList>
    </citation>
    <scope>NUCLEOTIDE SEQUENCE</scope>
</reference>
<dbReference type="GO" id="GO:0016491">
    <property type="term" value="F:oxidoreductase activity"/>
    <property type="evidence" value="ECO:0007669"/>
    <property type="project" value="InterPro"/>
</dbReference>
<comment type="similarity">
    <text evidence="1">Belongs to the F420H(2)-dependent quinone reductase family.</text>
</comment>
<gene>
    <name evidence="3" type="ORF">METZ01_LOCUS47353</name>
</gene>
<dbReference type="SUPFAM" id="SSF50475">
    <property type="entry name" value="FMN-binding split barrel"/>
    <property type="match status" value="1"/>
</dbReference>
<dbReference type="PANTHER" id="PTHR39428:SF1">
    <property type="entry name" value="F420H(2)-DEPENDENT QUINONE REDUCTASE RV1261C"/>
    <property type="match status" value="1"/>
</dbReference>
<dbReference type="GO" id="GO:0070967">
    <property type="term" value="F:coenzyme F420 binding"/>
    <property type="evidence" value="ECO:0007669"/>
    <property type="project" value="TreeGrafter"/>
</dbReference>
<evidence type="ECO:0000256" key="2">
    <source>
        <dbReference type="ARBA" id="ARBA00049106"/>
    </source>
</evidence>
<dbReference type="Gene3D" id="2.30.110.10">
    <property type="entry name" value="Electron Transport, Fmn-binding Protein, Chain A"/>
    <property type="match status" value="1"/>
</dbReference>
<proteinExistence type="inferred from homology"/>
<comment type="catalytic activity">
    <reaction evidence="2">
        <text>oxidized coenzyme F420-(gamma-L-Glu)(n) + a quinol + H(+) = reduced coenzyme F420-(gamma-L-Glu)(n) + a quinone</text>
        <dbReference type="Rhea" id="RHEA:39663"/>
        <dbReference type="Rhea" id="RHEA-COMP:12939"/>
        <dbReference type="Rhea" id="RHEA-COMP:14378"/>
        <dbReference type="ChEBI" id="CHEBI:15378"/>
        <dbReference type="ChEBI" id="CHEBI:24646"/>
        <dbReference type="ChEBI" id="CHEBI:132124"/>
        <dbReference type="ChEBI" id="CHEBI:133980"/>
        <dbReference type="ChEBI" id="CHEBI:139511"/>
    </reaction>
</comment>
<name>A0A381RTT2_9ZZZZ</name>
<dbReference type="GO" id="GO:0005886">
    <property type="term" value="C:plasma membrane"/>
    <property type="evidence" value="ECO:0007669"/>
    <property type="project" value="TreeGrafter"/>
</dbReference>
<organism evidence="3">
    <name type="scientific">marine metagenome</name>
    <dbReference type="NCBI Taxonomy" id="408172"/>
    <lineage>
        <taxon>unclassified sequences</taxon>
        <taxon>metagenomes</taxon>
        <taxon>ecological metagenomes</taxon>
    </lineage>
</organism>
<evidence type="ECO:0008006" key="4">
    <source>
        <dbReference type="Google" id="ProtNLM"/>
    </source>
</evidence>
<dbReference type="PANTHER" id="PTHR39428">
    <property type="entry name" value="F420H(2)-DEPENDENT QUINONE REDUCTASE RV1261C"/>
    <property type="match status" value="1"/>
</dbReference>
<dbReference type="EMBL" id="UINC01002240">
    <property type="protein sequence ID" value="SUZ94499.1"/>
    <property type="molecule type" value="Genomic_DNA"/>
</dbReference>
<dbReference type="NCBIfam" id="TIGR00026">
    <property type="entry name" value="hi_GC_TIGR00026"/>
    <property type="match status" value="1"/>
</dbReference>
<sequence length="177" mass="19079">MGSLHELGFEVKPANALQRMIQAVGSSRPGAWLFSKTLYQPDKVLFKATGGRLTVPAFLAGLPVVMLTTTGAKTGQRRTMPLLGIPVGEDLAVIGSNYGQKNTPGWVYNLEADPSAAVGYRDRTVDVVARRADEAEADRVFDLASAVYPGYAKYRTRADHRVIRVFVLETATPGGAL</sequence>
<dbReference type="Pfam" id="PF04075">
    <property type="entry name" value="F420H2_quin_red"/>
    <property type="match status" value="1"/>
</dbReference>
<dbReference type="InterPro" id="IPR012349">
    <property type="entry name" value="Split_barrel_FMN-bd"/>
</dbReference>